<dbReference type="RefSeq" id="WP_022119761.1">
    <property type="nucleotide sequence ID" value="NZ_JAJEQE010000002.1"/>
</dbReference>
<reference evidence="3 4" key="1">
    <citation type="submission" date="2021-10" db="EMBL/GenBank/DDBJ databases">
        <title>Anaerobic single-cell dispensing facilitates the cultivation of human gut bacteria.</title>
        <authorList>
            <person name="Afrizal A."/>
        </authorList>
    </citation>
    <scope>NUCLEOTIDE SEQUENCE [LARGE SCALE GENOMIC DNA]</scope>
    <source>
        <strain evidence="3 4">CLA-AA-H246</strain>
    </source>
</reference>
<dbReference type="EMBL" id="JAJEQE010000002">
    <property type="protein sequence ID" value="MCC2147926.1"/>
    <property type="molecule type" value="Genomic_DNA"/>
</dbReference>
<evidence type="ECO:0000256" key="1">
    <source>
        <dbReference type="ARBA" id="ARBA00023125"/>
    </source>
</evidence>
<name>A0ABS8ERX4_9FIRM</name>
<feature type="domain" description="HTH cro/C1-type" evidence="2">
    <location>
        <begin position="11"/>
        <end position="65"/>
    </location>
</feature>
<organism evidence="3 4">
    <name type="scientific">Hominisplanchenecus faecis</name>
    <dbReference type="NCBI Taxonomy" id="2885351"/>
    <lineage>
        <taxon>Bacteria</taxon>
        <taxon>Bacillati</taxon>
        <taxon>Bacillota</taxon>
        <taxon>Clostridia</taxon>
        <taxon>Lachnospirales</taxon>
        <taxon>Lachnospiraceae</taxon>
        <taxon>Hominisplanchenecus</taxon>
    </lineage>
</organism>
<sequence length="116" mass="13307">MLDLYTMGERIRQAREDMGYTRETFSEMANITPRFCYDIESGKKGVSIDTLKNICEALNLSADHLLDLKPLDTDAYDYTIFHVLMEQCPNSYRDGLYRVMSAYVQSVSEALKKEGS</sequence>
<dbReference type="PROSITE" id="PS50943">
    <property type="entry name" value="HTH_CROC1"/>
    <property type="match status" value="1"/>
</dbReference>
<dbReference type="Pfam" id="PF01381">
    <property type="entry name" value="HTH_3"/>
    <property type="match status" value="1"/>
</dbReference>
<dbReference type="CDD" id="cd00093">
    <property type="entry name" value="HTH_XRE"/>
    <property type="match status" value="1"/>
</dbReference>
<dbReference type="PANTHER" id="PTHR46797:SF1">
    <property type="entry name" value="METHYLPHOSPHONATE SYNTHASE"/>
    <property type="match status" value="1"/>
</dbReference>
<dbReference type="Gene3D" id="1.10.260.40">
    <property type="entry name" value="lambda repressor-like DNA-binding domains"/>
    <property type="match status" value="1"/>
</dbReference>
<evidence type="ECO:0000313" key="4">
    <source>
        <dbReference type="Proteomes" id="UP001299235"/>
    </source>
</evidence>
<dbReference type="InterPro" id="IPR050807">
    <property type="entry name" value="TransReg_Diox_bact_type"/>
</dbReference>
<comment type="caution">
    <text evidence="3">The sequence shown here is derived from an EMBL/GenBank/DDBJ whole genome shotgun (WGS) entry which is preliminary data.</text>
</comment>
<dbReference type="PANTHER" id="PTHR46797">
    <property type="entry name" value="HTH-TYPE TRANSCRIPTIONAL REGULATOR"/>
    <property type="match status" value="1"/>
</dbReference>
<protein>
    <submittedName>
        <fullName evidence="3">Helix-turn-helix domain-containing protein</fullName>
    </submittedName>
</protein>
<gene>
    <name evidence="3" type="ORF">LKD42_01440</name>
</gene>
<dbReference type="SUPFAM" id="SSF47413">
    <property type="entry name" value="lambda repressor-like DNA-binding domains"/>
    <property type="match status" value="1"/>
</dbReference>
<dbReference type="SMART" id="SM00530">
    <property type="entry name" value="HTH_XRE"/>
    <property type="match status" value="1"/>
</dbReference>
<proteinExistence type="predicted"/>
<keyword evidence="4" id="KW-1185">Reference proteome</keyword>
<evidence type="ECO:0000313" key="3">
    <source>
        <dbReference type="EMBL" id="MCC2147926.1"/>
    </source>
</evidence>
<evidence type="ECO:0000259" key="2">
    <source>
        <dbReference type="PROSITE" id="PS50943"/>
    </source>
</evidence>
<dbReference type="InterPro" id="IPR010982">
    <property type="entry name" value="Lambda_DNA-bd_dom_sf"/>
</dbReference>
<dbReference type="InterPro" id="IPR001387">
    <property type="entry name" value="Cro/C1-type_HTH"/>
</dbReference>
<accession>A0ABS8ERX4</accession>
<keyword evidence="1" id="KW-0238">DNA-binding</keyword>
<dbReference type="Proteomes" id="UP001299235">
    <property type="component" value="Unassembled WGS sequence"/>
</dbReference>